<accession>A0ABR3P9J9</accession>
<organism evidence="5 6">
    <name type="scientific">Neodothiora populina</name>
    <dbReference type="NCBI Taxonomy" id="2781224"/>
    <lineage>
        <taxon>Eukaryota</taxon>
        <taxon>Fungi</taxon>
        <taxon>Dikarya</taxon>
        <taxon>Ascomycota</taxon>
        <taxon>Pezizomycotina</taxon>
        <taxon>Dothideomycetes</taxon>
        <taxon>Dothideomycetidae</taxon>
        <taxon>Dothideales</taxon>
        <taxon>Dothioraceae</taxon>
        <taxon>Neodothiora</taxon>
    </lineage>
</organism>
<dbReference type="Pfam" id="PF00622">
    <property type="entry name" value="SPRY"/>
    <property type="match status" value="1"/>
</dbReference>
<sequence>MTNPRPSAGPYSIPSASNSSNFRRSSYASVTAGTAIPASLQNQSTRSGVLAQLLRNEEADGQRDSERSSYNHSPATATMASNKTGVEKKWTGFGSSDYAMVDDLLPHAPEFTCPSYLRTSRYAERLAEEHRSAIDATRESRRRGRHVYYSNDNPPSASLSASSSSANLQKLPTSYLRTHDHIDRLPTSHAEEPLKKLPTVWSDTDKCSGLEVLNGGSEVRFAGQTKTSDEAAAIRSDHPIPKEVGLFYFEVTILSRGKEGLIGIGFSNQKANLNRLPGWEPESWAYHGDDGYSFACTASGKQYGPKFSSLDVIGCGVNFKHATAFFTKNGQFLGEAFHNIKIDNVYPSVGMKRPGEHLRVNFGATPFVFDIDAMMKLEKSIVGDEINRTSVASLEPHLSEGALIQELIAQYLAHDGYVETARAFADEVHGQRQSLSGDTEPLRTFDPSQDVHAINRQRIRAAILDGDIDKALKYISTYYPHVLERVENRDVYFKLRCRKFIEMMRRSTEMGSAAASNLTPKSFGKTPDKSVSFSAETDLHMDIDDHYRRDSRPPVIPPLSVPAPLDPNMISSNEDTTNDSMDTPIDQCGGSASQKSTIVNQHSLLSDALDYGRELRREFSGDSRPAVQQALQDTFALLAYTDARDSVVGGLMEGKGRIEIAEEVNAAILISLGKPSSAALENLCAQAEVLVDMLSAEGGSGAFVNVSKDCFH</sequence>
<evidence type="ECO:0000259" key="4">
    <source>
        <dbReference type="PROSITE" id="PS50897"/>
    </source>
</evidence>
<dbReference type="PROSITE" id="PS50896">
    <property type="entry name" value="LISH"/>
    <property type="match status" value="1"/>
</dbReference>
<dbReference type="CDD" id="cd12909">
    <property type="entry name" value="SPRY_RanBP9_10"/>
    <property type="match status" value="1"/>
</dbReference>
<evidence type="ECO:0000259" key="3">
    <source>
        <dbReference type="PROSITE" id="PS50188"/>
    </source>
</evidence>
<dbReference type="InterPro" id="IPR043136">
    <property type="entry name" value="B30.2/SPRY_sf"/>
</dbReference>
<dbReference type="GeneID" id="95976868"/>
<keyword evidence="6" id="KW-1185">Reference proteome</keyword>
<dbReference type="InterPro" id="IPR013144">
    <property type="entry name" value="CRA_dom"/>
</dbReference>
<evidence type="ECO:0000313" key="6">
    <source>
        <dbReference type="Proteomes" id="UP001562354"/>
    </source>
</evidence>
<dbReference type="InterPro" id="IPR035782">
    <property type="entry name" value="SPRY_RanBP9/10"/>
</dbReference>
<dbReference type="SMART" id="SM00449">
    <property type="entry name" value="SPRY"/>
    <property type="match status" value="1"/>
</dbReference>
<dbReference type="PROSITE" id="PS50188">
    <property type="entry name" value="B302_SPRY"/>
    <property type="match status" value="1"/>
</dbReference>
<dbReference type="InterPro" id="IPR001870">
    <property type="entry name" value="B30.2/SPRY"/>
</dbReference>
<feature type="region of interest" description="Disordered" evidence="2">
    <location>
        <begin position="1"/>
        <end position="28"/>
    </location>
</feature>
<comment type="caution">
    <text evidence="5">The sequence shown here is derived from an EMBL/GenBank/DDBJ whole genome shotgun (WGS) entry which is preliminary data.</text>
</comment>
<feature type="compositionally biased region" description="Low complexity" evidence="2">
    <location>
        <begin position="150"/>
        <end position="164"/>
    </location>
</feature>
<dbReference type="InterPro" id="IPR024964">
    <property type="entry name" value="CTLH/CRA"/>
</dbReference>
<dbReference type="InterPro" id="IPR050618">
    <property type="entry name" value="Ubq-SigPath_Reg"/>
</dbReference>
<feature type="domain" description="B30.2/SPRY" evidence="3">
    <location>
        <begin position="179"/>
        <end position="367"/>
    </location>
</feature>
<dbReference type="InterPro" id="IPR006595">
    <property type="entry name" value="CTLH_C"/>
</dbReference>
<dbReference type="Pfam" id="PF10607">
    <property type="entry name" value="CTLH"/>
    <property type="match status" value="1"/>
</dbReference>
<feature type="region of interest" description="Disordered" evidence="2">
    <location>
        <begin position="57"/>
        <end position="82"/>
    </location>
</feature>
<dbReference type="Gene3D" id="2.60.120.920">
    <property type="match status" value="1"/>
</dbReference>
<feature type="domain" description="CTLH" evidence="4">
    <location>
        <begin position="452"/>
        <end position="511"/>
    </location>
</feature>
<dbReference type="RefSeq" id="XP_069199108.1">
    <property type="nucleotide sequence ID" value="XM_069342606.1"/>
</dbReference>
<evidence type="ECO:0000256" key="2">
    <source>
        <dbReference type="SAM" id="MobiDB-lite"/>
    </source>
</evidence>
<dbReference type="PROSITE" id="PS50897">
    <property type="entry name" value="CTLH"/>
    <property type="match status" value="1"/>
</dbReference>
<dbReference type="InterPro" id="IPR013320">
    <property type="entry name" value="ConA-like_dom_sf"/>
</dbReference>
<evidence type="ECO:0008006" key="7">
    <source>
        <dbReference type="Google" id="ProtNLM"/>
    </source>
</evidence>
<reference evidence="5 6" key="1">
    <citation type="submission" date="2024-07" db="EMBL/GenBank/DDBJ databases">
        <title>Draft sequence of the Neodothiora populina.</title>
        <authorList>
            <person name="Drown D.D."/>
            <person name="Schuette U.S."/>
            <person name="Buechlein A.B."/>
            <person name="Rusch D.R."/>
            <person name="Winton L.W."/>
            <person name="Adams G.A."/>
        </authorList>
    </citation>
    <scope>NUCLEOTIDE SEQUENCE [LARGE SCALE GENOMIC DNA]</scope>
    <source>
        <strain evidence="5 6">CPC 39397</strain>
    </source>
</reference>
<feature type="compositionally biased region" description="Pro residues" evidence="2">
    <location>
        <begin position="554"/>
        <end position="565"/>
    </location>
</feature>
<gene>
    <name evidence="5" type="ORF">AAFC00_003166</name>
</gene>
<dbReference type="Proteomes" id="UP001562354">
    <property type="component" value="Unassembled WGS sequence"/>
</dbReference>
<evidence type="ECO:0000256" key="1">
    <source>
        <dbReference type="ARBA" id="ARBA00002343"/>
    </source>
</evidence>
<dbReference type="EMBL" id="JBFMKM010000012">
    <property type="protein sequence ID" value="KAL1302832.1"/>
    <property type="molecule type" value="Genomic_DNA"/>
</dbReference>
<evidence type="ECO:0000313" key="5">
    <source>
        <dbReference type="EMBL" id="KAL1302832.1"/>
    </source>
</evidence>
<feature type="compositionally biased region" description="Polar residues" evidence="2">
    <location>
        <begin position="70"/>
        <end position="82"/>
    </location>
</feature>
<proteinExistence type="predicted"/>
<feature type="compositionally biased region" description="Basic and acidic residues" evidence="2">
    <location>
        <begin position="57"/>
        <end position="69"/>
    </location>
</feature>
<dbReference type="SMART" id="SM00668">
    <property type="entry name" value="CTLH"/>
    <property type="match status" value="1"/>
</dbReference>
<feature type="compositionally biased region" description="Low complexity" evidence="2">
    <location>
        <begin position="15"/>
        <end position="28"/>
    </location>
</feature>
<comment type="function">
    <text evidence="1">Involved in the proteasome-dependent degradation of fructose-1,6-bisphosphatase.</text>
</comment>
<dbReference type="InterPro" id="IPR003877">
    <property type="entry name" value="SPRY_dom"/>
</dbReference>
<feature type="region of interest" description="Disordered" evidence="2">
    <location>
        <begin position="546"/>
        <end position="568"/>
    </location>
</feature>
<feature type="region of interest" description="Disordered" evidence="2">
    <location>
        <begin position="133"/>
        <end position="164"/>
    </location>
</feature>
<dbReference type="InterPro" id="IPR006594">
    <property type="entry name" value="LisH"/>
</dbReference>
<dbReference type="SUPFAM" id="SSF49899">
    <property type="entry name" value="Concanavalin A-like lectins/glucanases"/>
    <property type="match status" value="1"/>
</dbReference>
<protein>
    <recommendedName>
        <fullName evidence="7">Protein SSH4</fullName>
    </recommendedName>
</protein>
<feature type="region of interest" description="Disordered" evidence="2">
    <location>
        <begin position="511"/>
        <end position="531"/>
    </location>
</feature>
<dbReference type="SMART" id="SM00757">
    <property type="entry name" value="CRA"/>
    <property type="match status" value="1"/>
</dbReference>
<name>A0ABR3P9J9_9PEZI</name>
<dbReference type="PANTHER" id="PTHR12864">
    <property type="entry name" value="RAN BINDING PROTEIN 9-RELATED"/>
    <property type="match status" value="1"/>
</dbReference>